<dbReference type="STRING" id="68775.A0A5C3M3Q9"/>
<accession>A0A5C3M3Q9</accession>
<dbReference type="AlphaFoldDB" id="A0A5C3M3Q9"/>
<evidence type="ECO:0000313" key="3">
    <source>
        <dbReference type="Proteomes" id="UP000308652"/>
    </source>
</evidence>
<name>A0A5C3M3Q9_9AGAR</name>
<protein>
    <submittedName>
        <fullName evidence="2">Uncharacterized protein</fullName>
    </submittedName>
</protein>
<dbReference type="Proteomes" id="UP000308652">
    <property type="component" value="Unassembled WGS sequence"/>
</dbReference>
<dbReference type="PANTHER" id="PTHR34587">
    <property type="entry name" value="VWFA DOMAIN-CONTAINING PROTEIN"/>
    <property type="match status" value="1"/>
</dbReference>
<keyword evidence="3" id="KW-1185">Reference proteome</keyword>
<dbReference type="EMBL" id="ML213599">
    <property type="protein sequence ID" value="TFK39413.1"/>
    <property type="molecule type" value="Genomic_DNA"/>
</dbReference>
<evidence type="ECO:0000256" key="1">
    <source>
        <dbReference type="SAM" id="MobiDB-lite"/>
    </source>
</evidence>
<organism evidence="2 3">
    <name type="scientific">Crucibulum laeve</name>
    <dbReference type="NCBI Taxonomy" id="68775"/>
    <lineage>
        <taxon>Eukaryota</taxon>
        <taxon>Fungi</taxon>
        <taxon>Dikarya</taxon>
        <taxon>Basidiomycota</taxon>
        <taxon>Agaricomycotina</taxon>
        <taxon>Agaricomycetes</taxon>
        <taxon>Agaricomycetidae</taxon>
        <taxon>Agaricales</taxon>
        <taxon>Agaricineae</taxon>
        <taxon>Nidulariaceae</taxon>
        <taxon>Crucibulum</taxon>
    </lineage>
</organism>
<dbReference type="PANTHER" id="PTHR34587:SF2">
    <property type="entry name" value="G-PROTEIN COUPLED RECEPTORS FAMILY 1 PROFILE DOMAIN-CONTAINING PROTEIN"/>
    <property type="match status" value="1"/>
</dbReference>
<reference evidence="2 3" key="1">
    <citation type="journal article" date="2019" name="Nat. Ecol. Evol.">
        <title>Megaphylogeny resolves global patterns of mushroom evolution.</title>
        <authorList>
            <person name="Varga T."/>
            <person name="Krizsan K."/>
            <person name="Foldi C."/>
            <person name="Dima B."/>
            <person name="Sanchez-Garcia M."/>
            <person name="Sanchez-Ramirez S."/>
            <person name="Szollosi G.J."/>
            <person name="Szarkandi J.G."/>
            <person name="Papp V."/>
            <person name="Albert L."/>
            <person name="Andreopoulos W."/>
            <person name="Angelini C."/>
            <person name="Antonin V."/>
            <person name="Barry K.W."/>
            <person name="Bougher N.L."/>
            <person name="Buchanan P."/>
            <person name="Buyck B."/>
            <person name="Bense V."/>
            <person name="Catcheside P."/>
            <person name="Chovatia M."/>
            <person name="Cooper J."/>
            <person name="Damon W."/>
            <person name="Desjardin D."/>
            <person name="Finy P."/>
            <person name="Geml J."/>
            <person name="Haridas S."/>
            <person name="Hughes K."/>
            <person name="Justo A."/>
            <person name="Karasinski D."/>
            <person name="Kautmanova I."/>
            <person name="Kiss B."/>
            <person name="Kocsube S."/>
            <person name="Kotiranta H."/>
            <person name="LaButti K.M."/>
            <person name="Lechner B.E."/>
            <person name="Liimatainen K."/>
            <person name="Lipzen A."/>
            <person name="Lukacs Z."/>
            <person name="Mihaltcheva S."/>
            <person name="Morgado L.N."/>
            <person name="Niskanen T."/>
            <person name="Noordeloos M.E."/>
            <person name="Ohm R.A."/>
            <person name="Ortiz-Santana B."/>
            <person name="Ovrebo C."/>
            <person name="Racz N."/>
            <person name="Riley R."/>
            <person name="Savchenko A."/>
            <person name="Shiryaev A."/>
            <person name="Soop K."/>
            <person name="Spirin V."/>
            <person name="Szebenyi C."/>
            <person name="Tomsovsky M."/>
            <person name="Tulloss R.E."/>
            <person name="Uehling J."/>
            <person name="Grigoriev I.V."/>
            <person name="Vagvolgyi C."/>
            <person name="Papp T."/>
            <person name="Martin F.M."/>
            <person name="Miettinen O."/>
            <person name="Hibbett D.S."/>
            <person name="Nagy L.G."/>
        </authorList>
    </citation>
    <scope>NUCLEOTIDE SEQUENCE [LARGE SCALE GENOMIC DNA]</scope>
    <source>
        <strain evidence="2 3">CBS 166.37</strain>
    </source>
</reference>
<gene>
    <name evidence="2" type="ORF">BDQ12DRAFT_55655</name>
</gene>
<dbReference type="InterPro" id="IPR053216">
    <property type="entry name" value="Appressorial_penetr-assoc"/>
</dbReference>
<evidence type="ECO:0000313" key="2">
    <source>
        <dbReference type="EMBL" id="TFK39413.1"/>
    </source>
</evidence>
<sequence length="305" mass="32602">MTANHQRRRYISDEFSFTKSEPQLNQYPIQSNPSNLEGRQTVVDNQTSLDLNPSAIATGFSNDGQDTITEPGQVASLTSTNNFINFCLTAPDLPLTNGSQVRTGSCNPVPMGIIPSDDAMPSSKFVFPTNFGAIKENTTFTVQLAVMNFNTGLFANEDSKFLSAPQTASTASDGTLFLEGHAFIMIEELSAIDQTIPTDPQRFSFVKGISNFAVDSILSGAVTSGLPAGFYRLSCVLTAINHQPVLVPIHEHGAIHDIIYFTANADGIAPVMNSTIIPPSTILSSDRATATSSTTPQASASTSQR</sequence>
<feature type="region of interest" description="Disordered" evidence="1">
    <location>
        <begin position="286"/>
        <end position="305"/>
    </location>
</feature>
<proteinExistence type="predicted"/>
<dbReference type="OrthoDB" id="2336871at2759"/>